<name>A0A1H9PSI5_9ACTN</name>
<evidence type="ECO:0000313" key="1">
    <source>
        <dbReference type="EMBL" id="SER51152.1"/>
    </source>
</evidence>
<organism evidence="1 2">
    <name type="scientific">Streptomyces qinglanensis</name>
    <dbReference type="NCBI Taxonomy" id="943816"/>
    <lineage>
        <taxon>Bacteria</taxon>
        <taxon>Bacillati</taxon>
        <taxon>Actinomycetota</taxon>
        <taxon>Actinomycetes</taxon>
        <taxon>Kitasatosporales</taxon>
        <taxon>Streptomycetaceae</taxon>
        <taxon>Streptomyces</taxon>
    </lineage>
</organism>
<protein>
    <recommendedName>
        <fullName evidence="3">Chorismate synthase</fullName>
    </recommendedName>
</protein>
<evidence type="ECO:0008006" key="3">
    <source>
        <dbReference type="Google" id="ProtNLM"/>
    </source>
</evidence>
<dbReference type="Pfam" id="PF04978">
    <property type="entry name" value="MST"/>
    <property type="match status" value="1"/>
</dbReference>
<dbReference type="EMBL" id="FOGO01000002">
    <property type="protein sequence ID" value="SER51152.1"/>
    <property type="molecule type" value="Genomic_DNA"/>
</dbReference>
<dbReference type="SUPFAM" id="SSF109854">
    <property type="entry name" value="DinB/YfiT-like putative metalloenzymes"/>
    <property type="match status" value="1"/>
</dbReference>
<dbReference type="InterPro" id="IPR034660">
    <property type="entry name" value="DinB/YfiT-like"/>
</dbReference>
<proteinExistence type="predicted"/>
<sequence>MVANMDTTALLTDAFTRLNGEVHAALSGIRKKNLNEPPDPGGNSVCWLIWHLTRVQDDHLADAAGTEQVWHAQGFEDRFGLPLPADDTGFGHTPEEVAAVRVDSPRPLLDYHDAVHEETLGYLGTLSSRSLDRIVDEAWDPPVSLGVRLVSVLGDTLQHVGQAAFLRGVLERR</sequence>
<dbReference type="NCBIfam" id="NF047843">
    <property type="entry name" value="MST_Rv0443"/>
    <property type="match status" value="1"/>
</dbReference>
<dbReference type="STRING" id="943816.AN217_01985"/>
<dbReference type="Gene3D" id="1.20.120.450">
    <property type="entry name" value="dinb family like domain"/>
    <property type="match status" value="1"/>
</dbReference>
<evidence type="ECO:0000313" key="2">
    <source>
        <dbReference type="Proteomes" id="UP000182841"/>
    </source>
</evidence>
<dbReference type="InterPro" id="IPR007061">
    <property type="entry name" value="MST-like"/>
</dbReference>
<keyword evidence="2" id="KW-1185">Reference proteome</keyword>
<gene>
    <name evidence="1" type="ORF">SAMN05421870_102221</name>
</gene>
<accession>A0A1H9PSI5</accession>
<dbReference type="AlphaFoldDB" id="A0A1H9PSI5"/>
<reference evidence="2" key="1">
    <citation type="submission" date="2016-10" db="EMBL/GenBank/DDBJ databases">
        <authorList>
            <person name="Varghese N."/>
            <person name="Submissions S."/>
        </authorList>
    </citation>
    <scope>NUCLEOTIDE SEQUENCE [LARGE SCALE GENOMIC DNA]</scope>
    <source>
        <strain evidence="2">CGMCC 4.6825</strain>
    </source>
</reference>
<dbReference type="Proteomes" id="UP000182841">
    <property type="component" value="Unassembled WGS sequence"/>
</dbReference>